<feature type="transmembrane region" description="Helical" evidence="5">
    <location>
        <begin position="230"/>
        <end position="251"/>
    </location>
</feature>
<keyword evidence="2 5" id="KW-0812">Transmembrane</keyword>
<dbReference type="InterPro" id="IPR007016">
    <property type="entry name" value="O-antigen_ligase-rel_domated"/>
</dbReference>
<feature type="transmembrane region" description="Helical" evidence="5">
    <location>
        <begin position="87"/>
        <end position="105"/>
    </location>
</feature>
<dbReference type="Pfam" id="PF04932">
    <property type="entry name" value="Wzy_C"/>
    <property type="match status" value="1"/>
</dbReference>
<feature type="transmembrane region" description="Helical" evidence="5">
    <location>
        <begin position="204"/>
        <end position="223"/>
    </location>
</feature>
<name>A0A916SMH9_9HYPH</name>
<dbReference type="AlphaFoldDB" id="A0A916SMH9"/>
<dbReference type="Proteomes" id="UP000646478">
    <property type="component" value="Unassembled WGS sequence"/>
</dbReference>
<sequence>MKIPRSTLVRSGENALYGSFAVAVSVFIFAYSARLGQVSILVFYALWLPLILVDYRHVIGNYARFWWILAFALFACMSFMWSAAPAVTLRAGIQYTTTIICALIASRVIDAATLTRGVSLGVCVVLLYSLAFGQYYYDPLDGSYSFVGAFSSKNQLGFFASLGLYFVFASFFVLKTSRRWRVVAIPLGALSAYSLLASSSATSILATSATLLVVMTVGLVLKFSPRNRRAFFTIGVVIAIAVAIVGLNAGAVEAILGAFGKDTTLTGRTYLWDQGMRAAHESPLIGVGYYAYWVQGFSEAERLWDEFYIASRSGFHFHSTYIEAAVELGLVGLGLIAFILARILIGSLRQLLTQNHAQQAQLMFGIAILLLIRSFFEIDFLTPYHIGAFLLYYSAGLLAIPQREPSVPRVRRQGRMPSPQETA</sequence>
<evidence type="ECO:0000313" key="8">
    <source>
        <dbReference type="Proteomes" id="UP000646478"/>
    </source>
</evidence>
<accession>A0A916SMH9</accession>
<evidence type="ECO:0000256" key="3">
    <source>
        <dbReference type="ARBA" id="ARBA00022989"/>
    </source>
</evidence>
<evidence type="ECO:0000313" key="7">
    <source>
        <dbReference type="EMBL" id="GGB07512.1"/>
    </source>
</evidence>
<evidence type="ECO:0000256" key="1">
    <source>
        <dbReference type="ARBA" id="ARBA00004141"/>
    </source>
</evidence>
<dbReference type="PANTHER" id="PTHR37422:SF13">
    <property type="entry name" value="LIPOPOLYSACCHARIDE BIOSYNTHESIS PROTEIN PA4999-RELATED"/>
    <property type="match status" value="1"/>
</dbReference>
<feature type="domain" description="O-antigen ligase-related" evidence="6">
    <location>
        <begin position="189"/>
        <end position="336"/>
    </location>
</feature>
<dbReference type="RefSeq" id="WP_188825901.1">
    <property type="nucleotide sequence ID" value="NZ_BMHH01000022.1"/>
</dbReference>
<feature type="transmembrane region" description="Helical" evidence="5">
    <location>
        <begin position="382"/>
        <end position="401"/>
    </location>
</feature>
<evidence type="ECO:0000259" key="6">
    <source>
        <dbReference type="Pfam" id="PF04932"/>
    </source>
</evidence>
<feature type="transmembrane region" description="Helical" evidence="5">
    <location>
        <begin position="65"/>
        <end position="81"/>
    </location>
</feature>
<feature type="transmembrane region" description="Helical" evidence="5">
    <location>
        <begin position="156"/>
        <end position="174"/>
    </location>
</feature>
<feature type="transmembrane region" description="Helical" evidence="5">
    <location>
        <begin position="12"/>
        <end position="31"/>
    </location>
</feature>
<proteinExistence type="predicted"/>
<dbReference type="GO" id="GO:0016020">
    <property type="term" value="C:membrane"/>
    <property type="evidence" value="ECO:0007669"/>
    <property type="project" value="UniProtKB-SubCell"/>
</dbReference>
<comment type="subcellular location">
    <subcellularLocation>
        <location evidence="1">Membrane</location>
        <topology evidence="1">Multi-pass membrane protein</topology>
    </subcellularLocation>
</comment>
<comment type="caution">
    <text evidence="7">The sequence shown here is derived from an EMBL/GenBank/DDBJ whole genome shotgun (WGS) entry which is preliminary data.</text>
</comment>
<feature type="transmembrane region" description="Helical" evidence="5">
    <location>
        <begin position="117"/>
        <end position="136"/>
    </location>
</feature>
<gene>
    <name evidence="7" type="ORF">GCM10011491_39460</name>
</gene>
<dbReference type="PANTHER" id="PTHR37422">
    <property type="entry name" value="TEICHURONIC ACID BIOSYNTHESIS PROTEIN TUAE"/>
    <property type="match status" value="1"/>
</dbReference>
<keyword evidence="8" id="KW-1185">Reference proteome</keyword>
<feature type="transmembrane region" description="Helical" evidence="5">
    <location>
        <begin position="37"/>
        <end position="53"/>
    </location>
</feature>
<organism evidence="7 8">
    <name type="scientific">Brucella endophytica</name>
    <dbReference type="NCBI Taxonomy" id="1963359"/>
    <lineage>
        <taxon>Bacteria</taxon>
        <taxon>Pseudomonadati</taxon>
        <taxon>Pseudomonadota</taxon>
        <taxon>Alphaproteobacteria</taxon>
        <taxon>Hyphomicrobiales</taxon>
        <taxon>Brucellaceae</taxon>
        <taxon>Brucella/Ochrobactrum group</taxon>
        <taxon>Brucella</taxon>
    </lineage>
</organism>
<feature type="transmembrane region" description="Helical" evidence="5">
    <location>
        <begin position="181"/>
        <end position="198"/>
    </location>
</feature>
<protein>
    <submittedName>
        <fullName evidence="7">O-antigen polymerase</fullName>
    </submittedName>
</protein>
<feature type="transmembrane region" description="Helical" evidence="5">
    <location>
        <begin position="328"/>
        <end position="348"/>
    </location>
</feature>
<evidence type="ECO:0000256" key="2">
    <source>
        <dbReference type="ARBA" id="ARBA00022692"/>
    </source>
</evidence>
<dbReference type="EMBL" id="BMHH01000022">
    <property type="protein sequence ID" value="GGB07512.1"/>
    <property type="molecule type" value="Genomic_DNA"/>
</dbReference>
<feature type="transmembrane region" description="Helical" evidence="5">
    <location>
        <begin position="360"/>
        <end position="376"/>
    </location>
</feature>
<reference evidence="7" key="2">
    <citation type="submission" date="2020-09" db="EMBL/GenBank/DDBJ databases">
        <authorList>
            <person name="Sun Q."/>
            <person name="Zhou Y."/>
        </authorList>
    </citation>
    <scope>NUCLEOTIDE SEQUENCE</scope>
    <source>
        <strain evidence="7">CGMCC 1.15082</strain>
    </source>
</reference>
<evidence type="ECO:0000256" key="5">
    <source>
        <dbReference type="SAM" id="Phobius"/>
    </source>
</evidence>
<keyword evidence="4 5" id="KW-0472">Membrane</keyword>
<reference evidence="7" key="1">
    <citation type="journal article" date="2014" name="Int. J. Syst. Evol. Microbiol.">
        <title>Complete genome sequence of Corynebacterium casei LMG S-19264T (=DSM 44701T), isolated from a smear-ripened cheese.</title>
        <authorList>
            <consortium name="US DOE Joint Genome Institute (JGI-PGF)"/>
            <person name="Walter F."/>
            <person name="Albersmeier A."/>
            <person name="Kalinowski J."/>
            <person name="Ruckert C."/>
        </authorList>
    </citation>
    <scope>NUCLEOTIDE SEQUENCE</scope>
    <source>
        <strain evidence="7">CGMCC 1.15082</strain>
    </source>
</reference>
<dbReference type="InterPro" id="IPR051533">
    <property type="entry name" value="WaaL-like"/>
</dbReference>
<keyword evidence="3 5" id="KW-1133">Transmembrane helix</keyword>
<evidence type="ECO:0000256" key="4">
    <source>
        <dbReference type="ARBA" id="ARBA00023136"/>
    </source>
</evidence>